<protein>
    <submittedName>
        <fullName evidence="1">Uncharacterized protein</fullName>
    </submittedName>
</protein>
<dbReference type="Proteomes" id="UP000029665">
    <property type="component" value="Unassembled WGS sequence"/>
</dbReference>
<reference evidence="1" key="1">
    <citation type="submission" date="2014-01" db="EMBL/GenBank/DDBJ databases">
        <title>The genome of the white-rot fungus Pycnoporus cinnabarinus: a basidiomycete model with a versatile arsenal for lignocellulosic biomass breakdown.</title>
        <authorList>
            <person name="Levasseur A."/>
            <person name="Lomascolo A."/>
            <person name="Ruiz-Duenas F.J."/>
            <person name="Uzan E."/>
            <person name="Piumi F."/>
            <person name="Kues U."/>
            <person name="Ram A.F.J."/>
            <person name="Murat C."/>
            <person name="Haon M."/>
            <person name="Benoit I."/>
            <person name="Arfi Y."/>
            <person name="Chevret D."/>
            <person name="Drula E."/>
            <person name="Kwon M.J."/>
            <person name="Gouret P."/>
            <person name="Lesage-Meessen L."/>
            <person name="Lombard V."/>
            <person name="Mariette J."/>
            <person name="Noirot C."/>
            <person name="Park J."/>
            <person name="Patyshakuliyeva A."/>
            <person name="Wieneger R.A.B."/>
            <person name="Wosten H.A.B."/>
            <person name="Martin F."/>
            <person name="Coutinho P.M."/>
            <person name="de Vries R."/>
            <person name="Martinez A.T."/>
            <person name="Klopp C."/>
            <person name="Pontarotti P."/>
            <person name="Henrissat B."/>
            <person name="Record E."/>
        </authorList>
    </citation>
    <scope>NUCLEOTIDE SEQUENCE [LARGE SCALE GENOMIC DNA]</scope>
    <source>
        <strain evidence="1">BRFM137</strain>
    </source>
</reference>
<dbReference type="OMA" id="HPYAHQF"/>
<name>A0A060SG36_PYCCI</name>
<dbReference type="OrthoDB" id="6270916at2759"/>
<accession>A0A060SG36</accession>
<proteinExistence type="predicted"/>
<evidence type="ECO:0000313" key="1">
    <source>
        <dbReference type="EMBL" id="CDO71214.1"/>
    </source>
</evidence>
<dbReference type="EMBL" id="CCBP010000099">
    <property type="protein sequence ID" value="CDO71214.1"/>
    <property type="molecule type" value="Genomic_DNA"/>
</dbReference>
<dbReference type="STRING" id="5643.A0A060SG36"/>
<gene>
    <name evidence="1" type="ORF">BN946_scf184863.g9</name>
</gene>
<organism evidence="1 2">
    <name type="scientific">Pycnoporus cinnabarinus</name>
    <name type="common">Cinnabar-red polypore</name>
    <name type="synonym">Trametes cinnabarina</name>
    <dbReference type="NCBI Taxonomy" id="5643"/>
    <lineage>
        <taxon>Eukaryota</taxon>
        <taxon>Fungi</taxon>
        <taxon>Dikarya</taxon>
        <taxon>Basidiomycota</taxon>
        <taxon>Agaricomycotina</taxon>
        <taxon>Agaricomycetes</taxon>
        <taxon>Polyporales</taxon>
        <taxon>Polyporaceae</taxon>
        <taxon>Trametes</taxon>
    </lineage>
</organism>
<sequence>MTISWASLRRSFATHYRELFLTEADLPHRTYEELSVFSTVLWTQLQILANGLALGSIVVEQDSPAFEDGHLDEFELHYLVNLYDAYLQSRNPTISIALSDHFADNRISASNTHVFFNWNVLSFITSIIKMPATAPSGSAELPSTDLLTPAQPGFVPTSSSDDNEYPYEVVTLAHLRDQLGDQFNLHSEAAARYLLLHLFHLGFFQRIDAQSRLFDGGPHPERTQCSFPIPLGLEVSVEVETLVSAIEACMSDIDLSVNEAGLLLLVRKFWPDGMLTDYALRRLSKCLLGWILSEEDDLATMLRDYVARGLNLPGVRSGTDAQPWPSSTYSRLTAASSANNGGDYVAGRRALANRYATRWLLALHDQGVDQYATTVFDLLVELAQDLPVADEYLLGKGRDPIEKRDIVVAERLLHCIVKLNQASVVFTSFDDLFQMWLARASSLDIDSQLPLTSLSRLFNKELDSSSQRFSTVVDPRLTMTENPSLLNVNPMRVIIDIATRSKDGYDRTLHWLCLFVRSGIEISTPTFIQLVSLGNRFGVSLDQSSLVIRAVLWSCWLKSMGRQEMQGVVAAIHSSIGGELVRCIQSREKTAEVLQVIRQSLAACLLLFGCDRTFLQSAGLVEENEIHGLPSRRKLHARNNTITDPIIVNASLIDTLRRYVETGMDEISCLVAKFFDAFVHHAPFVEPYEVDNFILRNGPSLCTCMWQFYAVQAPEISTIRTRLLLRFLVVDSQPFQALLESLFAEDGNWQGRLEAVVRLFRMVEDTTSPSFDVEDRQWRSSVIDIFRYFFSALWDDEREEIRLAADTWVQTLLPAHFDAITLCWNEALVKSPIADRMKLVSFLNQLRPHFPHWRLLSWDVILEALLEGEFIQRNGDDEDGPMSAHLSMYGLPSSSRNTLRVDPDLQCLQHSLLSLALRMLADGITVDLGGLLKLKDHLARALGFSEVAIVTSGTSNAFYVRFGSLSMVPEVTYPCLSELMVLLDSAVPYDLPPSAMGGRFVDEETASTLLVGSAFVDLFLETFIQCDDLQSLPPVTLKNLLKSLLIVIYKHDFDCRVLKPFQGQLRRAVKRAQELLLIDLSYDIRQLVLTCCHAFIKRWPMFTGNFVCEAIESAISLMEKLRYLQNTDDILLDQTRSFLRTTLGIYAFSGVFYLMFKRTRSHEFFTVIKHIAAANVKAEHNPHPLESLRDSLLRDTLTRIVEGDDESLQTVLDNVNTYIETVHHTDYTPSLMQFVGLCLASLTRKTADMHVARFDPSPLLLLSCTLIQHNKAHSRDLLLYLETLLRSSLIRFNVSVQSLRRVLYVTTTLYRKAAKAAGTNAENILVNPIASVMLEIMKDSLYLKARITPATQIALIEALTGPPEQASARMTFIPLQTQVRLADDGLYFLYHEGAAEGMIQADFGASQAIAKMVMQGAEVQPALLGSLGKNSMTVRVWNILLIGALPRTSTMTATLLFQHFPFFTLAYSTSLSPYGTPSGSDGPDAQDRAHADISYAYASIKLWLLLARKIAGEQSSVAPSGALQDNEGAAAKMIWNELWPPFENVVNAFEADVRAGKNLPLAASIWTSVADLFVFLRQSRSIIALDTVIPSRVLYRLKDVVRSETKIARVLRALKDPPLTESLDYFVNQVVTELAAEEKLQFAKRQINIDRGRRVVS</sequence>
<evidence type="ECO:0000313" key="2">
    <source>
        <dbReference type="Proteomes" id="UP000029665"/>
    </source>
</evidence>
<keyword evidence="2" id="KW-1185">Reference proteome</keyword>
<comment type="caution">
    <text evidence="1">The sequence shown here is derived from an EMBL/GenBank/DDBJ whole genome shotgun (WGS) entry which is preliminary data.</text>
</comment>
<dbReference type="HOGENOM" id="CLU_001302_0_0_1"/>